<dbReference type="SUPFAM" id="SSF109998">
    <property type="entry name" value="Triger factor/SurA peptide-binding domain-like"/>
    <property type="match status" value="1"/>
</dbReference>
<accession>A0A1N7JDK4</accession>
<evidence type="ECO:0000256" key="7">
    <source>
        <dbReference type="ARBA" id="ARBA00023136"/>
    </source>
</evidence>
<dbReference type="Proteomes" id="UP000187608">
    <property type="component" value="Unassembled WGS sequence"/>
</dbReference>
<dbReference type="GO" id="GO:0005886">
    <property type="term" value="C:plasma membrane"/>
    <property type="evidence" value="ECO:0007669"/>
    <property type="project" value="UniProtKB-SubCell"/>
</dbReference>
<dbReference type="Pfam" id="PF13616">
    <property type="entry name" value="Rotamase_3"/>
    <property type="match status" value="1"/>
</dbReference>
<dbReference type="AlphaFoldDB" id="A0A1N7JDK4"/>
<evidence type="ECO:0000256" key="12">
    <source>
        <dbReference type="SAM" id="MobiDB-lite"/>
    </source>
</evidence>
<evidence type="ECO:0000256" key="8">
    <source>
        <dbReference type="ARBA" id="ARBA00023139"/>
    </source>
</evidence>
<dbReference type="InterPro" id="IPR023058">
    <property type="entry name" value="PPIase_PpiC_CS"/>
</dbReference>
<protein>
    <recommendedName>
        <fullName evidence="11">Foldase protein PrsA</fullName>
        <ecNumber evidence="11">5.2.1.8</ecNumber>
    </recommendedName>
</protein>
<dbReference type="EC" id="5.2.1.8" evidence="11"/>
<keyword evidence="4 11" id="KW-1003">Cell membrane</keyword>
<dbReference type="SUPFAM" id="SSF54534">
    <property type="entry name" value="FKBP-like"/>
    <property type="match status" value="1"/>
</dbReference>
<evidence type="ECO:0000256" key="5">
    <source>
        <dbReference type="ARBA" id="ARBA00022729"/>
    </source>
</evidence>
<organism evidence="14 15">
    <name type="scientific">Salimicrobium flavidum</name>
    <dbReference type="NCBI Taxonomy" id="570947"/>
    <lineage>
        <taxon>Bacteria</taxon>
        <taxon>Bacillati</taxon>
        <taxon>Bacillota</taxon>
        <taxon>Bacilli</taxon>
        <taxon>Bacillales</taxon>
        <taxon>Bacillaceae</taxon>
        <taxon>Salimicrobium</taxon>
    </lineage>
</organism>
<evidence type="ECO:0000259" key="13">
    <source>
        <dbReference type="PROSITE" id="PS50198"/>
    </source>
</evidence>
<proteinExistence type="inferred from homology"/>
<feature type="region of interest" description="Disordered" evidence="12">
    <location>
        <begin position="300"/>
        <end position="345"/>
    </location>
</feature>
<evidence type="ECO:0000256" key="10">
    <source>
        <dbReference type="ARBA" id="ARBA00023288"/>
    </source>
</evidence>
<dbReference type="GO" id="GO:0006457">
    <property type="term" value="P:protein folding"/>
    <property type="evidence" value="ECO:0007669"/>
    <property type="project" value="UniProtKB-UniRule"/>
</dbReference>
<keyword evidence="9 11" id="KW-0413">Isomerase</keyword>
<name>A0A1N7JDK4_9BACI</name>
<comment type="catalytic activity">
    <reaction evidence="1 11">
        <text>[protein]-peptidylproline (omega=180) = [protein]-peptidylproline (omega=0)</text>
        <dbReference type="Rhea" id="RHEA:16237"/>
        <dbReference type="Rhea" id="RHEA-COMP:10747"/>
        <dbReference type="Rhea" id="RHEA-COMP:10748"/>
        <dbReference type="ChEBI" id="CHEBI:83833"/>
        <dbReference type="ChEBI" id="CHEBI:83834"/>
        <dbReference type="EC" id="5.2.1.8"/>
    </reaction>
</comment>
<keyword evidence="8" id="KW-0564">Palmitate</keyword>
<evidence type="ECO:0000256" key="4">
    <source>
        <dbReference type="ARBA" id="ARBA00022475"/>
    </source>
</evidence>
<dbReference type="InterPro" id="IPR027304">
    <property type="entry name" value="Trigger_fact/SurA_dom_sf"/>
</dbReference>
<dbReference type="EMBL" id="FTOC01000005">
    <property type="protein sequence ID" value="SIS47380.1"/>
    <property type="molecule type" value="Genomic_DNA"/>
</dbReference>
<comment type="function">
    <text evidence="11">Plays a major role in protein secretion by helping the post-translocational extracellular folding of several secreted proteins.</text>
</comment>
<keyword evidence="10" id="KW-0449">Lipoprotein</keyword>
<evidence type="ECO:0000256" key="11">
    <source>
        <dbReference type="HAMAP-Rule" id="MF_01145"/>
    </source>
</evidence>
<evidence type="ECO:0000256" key="2">
    <source>
        <dbReference type="ARBA" id="ARBA00004193"/>
    </source>
</evidence>
<keyword evidence="7 11" id="KW-0472">Membrane</keyword>
<comment type="similarity">
    <text evidence="3 11">Belongs to the PrsA family.</text>
</comment>
<evidence type="ECO:0000256" key="1">
    <source>
        <dbReference type="ARBA" id="ARBA00000971"/>
    </source>
</evidence>
<dbReference type="InterPro" id="IPR000297">
    <property type="entry name" value="PPIase_PpiC"/>
</dbReference>
<comment type="subcellular location">
    <subcellularLocation>
        <location evidence="2">Cell membrane</location>
        <topology evidence="2">Lipid-anchor</topology>
    </subcellularLocation>
</comment>
<evidence type="ECO:0000256" key="3">
    <source>
        <dbReference type="ARBA" id="ARBA00006071"/>
    </source>
</evidence>
<keyword evidence="5 11" id="KW-0732">Signal</keyword>
<keyword evidence="6 11" id="KW-0697">Rotamase</keyword>
<dbReference type="InterPro" id="IPR050245">
    <property type="entry name" value="PrsA_foldase"/>
</dbReference>
<dbReference type="InterPro" id="IPR023059">
    <property type="entry name" value="Foldase_PrsA"/>
</dbReference>
<dbReference type="HAMAP" id="MF_01145">
    <property type="entry name" value="Foldase_PrsA"/>
    <property type="match status" value="1"/>
</dbReference>
<feature type="compositionally biased region" description="Low complexity" evidence="12">
    <location>
        <begin position="321"/>
        <end position="345"/>
    </location>
</feature>
<feature type="domain" description="PpiC" evidence="13">
    <location>
        <begin position="162"/>
        <end position="251"/>
    </location>
</feature>
<dbReference type="PROSITE" id="PS50198">
    <property type="entry name" value="PPIC_PPIASE_2"/>
    <property type="match status" value="1"/>
</dbReference>
<reference evidence="15" key="1">
    <citation type="submission" date="2017-01" db="EMBL/GenBank/DDBJ databases">
        <authorList>
            <person name="Varghese N."/>
            <person name="Submissions S."/>
        </authorList>
    </citation>
    <scope>NUCLEOTIDE SEQUENCE [LARGE SCALE GENOMIC DNA]</scope>
    <source>
        <strain evidence="15">DSM 23127</strain>
    </source>
</reference>
<evidence type="ECO:0000313" key="15">
    <source>
        <dbReference type="Proteomes" id="UP000187608"/>
    </source>
</evidence>
<sequence length="345" mass="38384">MLYYLLGSQQRQPLQIRHKECTIKMKKAILTTVLATSVFGLAACSSDESSETVVETGNSEITQEQFYNELKNKHGEQVLQQMVTNKVLEEKYDVSDKAVQSELDSLKEQYGDQFEMVLQQSGFESEEAFKETIRSSLLQEQAAAETVDISEQEMKDYYERMQTEVQASHILVEDEETANQVKEELNNGAEFSNLASEYSTDGSAQQGGKLGYFGPGEMAPEFEAAAYGLEAGEVSDPVQTQFGYHIIKVTDKREAEDVKPYEEAKSEIKRTLVSQKVDQQQLQQHVSQIMQDAEIDVKLDEFQNLFEPQQSAEQGTGGSNSEGSGSENSESGDSSGSEEGNSSEE</sequence>
<keyword evidence="15" id="KW-1185">Reference proteome</keyword>
<evidence type="ECO:0000256" key="6">
    <source>
        <dbReference type="ARBA" id="ARBA00023110"/>
    </source>
</evidence>
<dbReference type="PANTHER" id="PTHR47245:SF1">
    <property type="entry name" value="FOLDASE PROTEIN PRSA"/>
    <property type="match status" value="1"/>
</dbReference>
<gene>
    <name evidence="11" type="primary">prsA</name>
    <name evidence="14" type="ORF">SAMN05421687_10584</name>
</gene>
<dbReference type="STRING" id="570947.SAMN05421687_10584"/>
<dbReference type="GO" id="GO:0003755">
    <property type="term" value="F:peptidyl-prolyl cis-trans isomerase activity"/>
    <property type="evidence" value="ECO:0007669"/>
    <property type="project" value="UniProtKB-UniRule"/>
</dbReference>
<dbReference type="Gene3D" id="3.10.50.40">
    <property type="match status" value="1"/>
</dbReference>
<dbReference type="PANTHER" id="PTHR47245">
    <property type="entry name" value="PEPTIDYLPROLYL ISOMERASE"/>
    <property type="match status" value="1"/>
</dbReference>
<evidence type="ECO:0000256" key="9">
    <source>
        <dbReference type="ARBA" id="ARBA00023235"/>
    </source>
</evidence>
<dbReference type="InterPro" id="IPR046357">
    <property type="entry name" value="PPIase_dom_sf"/>
</dbReference>
<dbReference type="PROSITE" id="PS01096">
    <property type="entry name" value="PPIC_PPIASE_1"/>
    <property type="match status" value="1"/>
</dbReference>
<evidence type="ECO:0000313" key="14">
    <source>
        <dbReference type="EMBL" id="SIS47380.1"/>
    </source>
</evidence>